<dbReference type="InterPro" id="IPR001789">
    <property type="entry name" value="Sig_transdc_resp-reg_receiver"/>
</dbReference>
<feature type="modified residue" description="4-aspartylphosphate" evidence="3">
    <location>
        <position position="55"/>
    </location>
</feature>
<dbReference type="GO" id="GO:0003677">
    <property type="term" value="F:DNA binding"/>
    <property type="evidence" value="ECO:0007669"/>
    <property type="project" value="UniProtKB-KW"/>
</dbReference>
<dbReference type="Pfam" id="PF00072">
    <property type="entry name" value="Response_reg"/>
    <property type="match status" value="1"/>
</dbReference>
<evidence type="ECO:0000256" key="2">
    <source>
        <dbReference type="ARBA" id="ARBA00023125"/>
    </source>
</evidence>
<dbReference type="PANTHER" id="PTHR43214:SF43">
    <property type="entry name" value="TWO-COMPONENT RESPONSE REGULATOR"/>
    <property type="match status" value="1"/>
</dbReference>
<dbReference type="InterPro" id="IPR000792">
    <property type="entry name" value="Tscrpt_reg_LuxR_C"/>
</dbReference>
<protein>
    <submittedName>
        <fullName evidence="6">Response regulator transcription factor</fullName>
    </submittedName>
</protein>
<dbReference type="AlphaFoldDB" id="A0A9E2S6P1"/>
<accession>A0A9E2S6P1</accession>
<dbReference type="PANTHER" id="PTHR43214">
    <property type="entry name" value="TWO-COMPONENT RESPONSE REGULATOR"/>
    <property type="match status" value="1"/>
</dbReference>
<dbReference type="InterPro" id="IPR058245">
    <property type="entry name" value="NreC/VraR/RcsB-like_REC"/>
</dbReference>
<evidence type="ECO:0000256" key="1">
    <source>
        <dbReference type="ARBA" id="ARBA00022553"/>
    </source>
</evidence>
<feature type="domain" description="HTH luxR-type" evidence="4">
    <location>
        <begin position="143"/>
        <end position="208"/>
    </location>
</feature>
<keyword evidence="1 3" id="KW-0597">Phosphoprotein</keyword>
<organism evidence="6 7">
    <name type="scientific">Pinibacter aurantiacus</name>
    <dbReference type="NCBI Taxonomy" id="2851599"/>
    <lineage>
        <taxon>Bacteria</taxon>
        <taxon>Pseudomonadati</taxon>
        <taxon>Bacteroidota</taxon>
        <taxon>Chitinophagia</taxon>
        <taxon>Chitinophagales</taxon>
        <taxon>Chitinophagaceae</taxon>
        <taxon>Pinibacter</taxon>
    </lineage>
</organism>
<dbReference type="Proteomes" id="UP000812270">
    <property type="component" value="Unassembled WGS sequence"/>
</dbReference>
<keyword evidence="7" id="KW-1185">Reference proteome</keyword>
<name>A0A9E2S6P1_9BACT</name>
<evidence type="ECO:0000256" key="3">
    <source>
        <dbReference type="PROSITE-ProRule" id="PRU00169"/>
    </source>
</evidence>
<gene>
    <name evidence="6" type="ORF">KTO63_01025</name>
</gene>
<dbReference type="PROSITE" id="PS50043">
    <property type="entry name" value="HTH_LUXR_2"/>
    <property type="match status" value="1"/>
</dbReference>
<dbReference type="GO" id="GO:0000160">
    <property type="term" value="P:phosphorelay signal transduction system"/>
    <property type="evidence" value="ECO:0007669"/>
    <property type="project" value="InterPro"/>
</dbReference>
<reference evidence="6" key="1">
    <citation type="submission" date="2021-06" db="EMBL/GenBank/DDBJ databases">
        <authorList>
            <person name="Huq M.A."/>
        </authorList>
    </citation>
    <scope>NUCLEOTIDE SEQUENCE</scope>
    <source>
        <strain evidence="6">MAH-26</strain>
    </source>
</reference>
<feature type="domain" description="Response regulatory" evidence="5">
    <location>
        <begin position="4"/>
        <end position="120"/>
    </location>
</feature>
<dbReference type="SMART" id="SM00421">
    <property type="entry name" value="HTH_LUXR"/>
    <property type="match status" value="1"/>
</dbReference>
<keyword evidence="2" id="KW-0238">DNA-binding</keyword>
<proteinExistence type="predicted"/>
<evidence type="ECO:0000313" key="7">
    <source>
        <dbReference type="Proteomes" id="UP000812270"/>
    </source>
</evidence>
<sequence>MSIKVSIADDHPIVTNGLVKILQDFKNIEVLAKYASGKALLEGIKQQQPDILLLDMQLPDGEGPDLAKKILKDFPSVKILVLTSNDIIAQVKKMLQLGCYGYLLKDSEDTVIVEAIETVHQGGQFLSPQLQQRLVDDMFKNKQDKKHAALTRREKEILQLITAELTNQEIADKLFISLHTVENHRSSLLQKLQVKNTAGLVRKAIEYGLIDA</sequence>
<dbReference type="SMART" id="SM00448">
    <property type="entry name" value="REC"/>
    <property type="match status" value="1"/>
</dbReference>
<dbReference type="InterPro" id="IPR039420">
    <property type="entry name" value="WalR-like"/>
</dbReference>
<dbReference type="CDD" id="cd17535">
    <property type="entry name" value="REC_NarL-like"/>
    <property type="match status" value="1"/>
</dbReference>
<evidence type="ECO:0000313" key="6">
    <source>
        <dbReference type="EMBL" id="MBV4355709.1"/>
    </source>
</evidence>
<dbReference type="GO" id="GO:0006355">
    <property type="term" value="P:regulation of DNA-templated transcription"/>
    <property type="evidence" value="ECO:0007669"/>
    <property type="project" value="InterPro"/>
</dbReference>
<dbReference type="EMBL" id="JAHSPG010000001">
    <property type="protein sequence ID" value="MBV4355709.1"/>
    <property type="molecule type" value="Genomic_DNA"/>
</dbReference>
<dbReference type="PROSITE" id="PS50110">
    <property type="entry name" value="RESPONSE_REGULATORY"/>
    <property type="match status" value="1"/>
</dbReference>
<comment type="caution">
    <text evidence="6">The sequence shown here is derived from an EMBL/GenBank/DDBJ whole genome shotgun (WGS) entry which is preliminary data.</text>
</comment>
<dbReference type="CDD" id="cd06170">
    <property type="entry name" value="LuxR_C_like"/>
    <property type="match status" value="1"/>
</dbReference>
<evidence type="ECO:0000259" key="5">
    <source>
        <dbReference type="PROSITE" id="PS50110"/>
    </source>
</evidence>
<dbReference type="RefSeq" id="WP_217789256.1">
    <property type="nucleotide sequence ID" value="NZ_JAHSPG010000001.1"/>
</dbReference>
<evidence type="ECO:0000259" key="4">
    <source>
        <dbReference type="PROSITE" id="PS50043"/>
    </source>
</evidence>
<dbReference type="Pfam" id="PF00196">
    <property type="entry name" value="GerE"/>
    <property type="match status" value="1"/>
</dbReference>